<evidence type="ECO:0000256" key="6">
    <source>
        <dbReference type="ARBA" id="ARBA00022989"/>
    </source>
</evidence>
<feature type="transmembrane region" description="Helical" evidence="9">
    <location>
        <begin position="86"/>
        <end position="109"/>
    </location>
</feature>
<dbReference type="STRING" id="400682.A0A1X7VC35"/>
<dbReference type="OrthoDB" id="9944568at2759"/>
<dbReference type="Pfam" id="PF16916">
    <property type="entry name" value="ZT_dimer"/>
    <property type="match status" value="1"/>
</dbReference>
<evidence type="ECO:0000256" key="1">
    <source>
        <dbReference type="ARBA" id="ARBA00004141"/>
    </source>
</evidence>
<keyword evidence="3" id="KW-0813">Transport</keyword>
<organism evidence="12">
    <name type="scientific">Amphimedon queenslandica</name>
    <name type="common">Sponge</name>
    <dbReference type="NCBI Taxonomy" id="400682"/>
    <lineage>
        <taxon>Eukaryota</taxon>
        <taxon>Metazoa</taxon>
        <taxon>Porifera</taxon>
        <taxon>Demospongiae</taxon>
        <taxon>Heteroscleromorpha</taxon>
        <taxon>Haplosclerida</taxon>
        <taxon>Niphatidae</taxon>
        <taxon>Amphimedon</taxon>
    </lineage>
</organism>
<dbReference type="InterPro" id="IPR002524">
    <property type="entry name" value="Cation_efflux"/>
</dbReference>
<evidence type="ECO:0000256" key="7">
    <source>
        <dbReference type="ARBA" id="ARBA00023065"/>
    </source>
</evidence>
<feature type="transmembrane region" description="Helical" evidence="9">
    <location>
        <begin position="56"/>
        <end position="74"/>
    </location>
</feature>
<dbReference type="eggNOG" id="KOG1482">
    <property type="taxonomic scope" value="Eukaryota"/>
</dbReference>
<dbReference type="InterPro" id="IPR027469">
    <property type="entry name" value="Cation_efflux_TMD_sf"/>
</dbReference>
<keyword evidence="5" id="KW-0862">Zinc</keyword>
<dbReference type="Pfam" id="PF01545">
    <property type="entry name" value="Cation_efflux"/>
    <property type="match status" value="1"/>
</dbReference>
<evidence type="ECO:0000256" key="3">
    <source>
        <dbReference type="ARBA" id="ARBA00022448"/>
    </source>
</evidence>
<dbReference type="GO" id="GO:0010043">
    <property type="term" value="P:response to zinc ion"/>
    <property type="evidence" value="ECO:0007669"/>
    <property type="project" value="TreeGrafter"/>
</dbReference>
<accession>A0A1X7VC35</accession>
<dbReference type="InterPro" id="IPR050681">
    <property type="entry name" value="CDF/SLC30A"/>
</dbReference>
<dbReference type="SUPFAM" id="SSF161111">
    <property type="entry name" value="Cation efflux protein transmembrane domain-like"/>
    <property type="match status" value="1"/>
</dbReference>
<evidence type="ECO:0000259" key="11">
    <source>
        <dbReference type="Pfam" id="PF16916"/>
    </source>
</evidence>
<feature type="transmembrane region" description="Helical" evidence="9">
    <location>
        <begin position="21"/>
        <end position="44"/>
    </location>
</feature>
<dbReference type="EnsemblMetazoa" id="Aqu2.1.37553_001">
    <property type="protein sequence ID" value="Aqu2.1.37553_001"/>
    <property type="gene ID" value="Aqu2.1.37553"/>
</dbReference>
<dbReference type="PANTHER" id="PTHR11562:SF17">
    <property type="entry name" value="RE54080P-RELATED"/>
    <property type="match status" value="1"/>
</dbReference>
<dbReference type="AlphaFoldDB" id="A0A1X7VC35"/>
<comment type="similarity">
    <text evidence="2">Belongs to the cation diffusion facilitator (CDF) transporter (TC 2.A.4) family. SLC30A subfamily.</text>
</comment>
<evidence type="ECO:0000256" key="8">
    <source>
        <dbReference type="ARBA" id="ARBA00023136"/>
    </source>
</evidence>
<evidence type="ECO:0000256" key="2">
    <source>
        <dbReference type="ARBA" id="ARBA00008873"/>
    </source>
</evidence>
<evidence type="ECO:0008006" key="13">
    <source>
        <dbReference type="Google" id="ProtNLM"/>
    </source>
</evidence>
<dbReference type="OMA" id="VNIMAYI"/>
<dbReference type="NCBIfam" id="TIGR01297">
    <property type="entry name" value="CDF"/>
    <property type="match status" value="2"/>
</dbReference>
<evidence type="ECO:0000313" key="12">
    <source>
        <dbReference type="EnsemblMetazoa" id="Aqu2.1.37553_001"/>
    </source>
</evidence>
<reference evidence="12" key="1">
    <citation type="submission" date="2017-05" db="UniProtKB">
        <authorList>
            <consortium name="EnsemblMetazoa"/>
        </authorList>
    </citation>
    <scope>IDENTIFICATION</scope>
</reference>
<evidence type="ECO:0000256" key="5">
    <source>
        <dbReference type="ARBA" id="ARBA00022906"/>
    </source>
</evidence>
<keyword evidence="4 9" id="KW-0812">Transmembrane</keyword>
<proteinExistence type="inferred from homology"/>
<feature type="domain" description="Cation efflux protein transmembrane" evidence="10">
    <location>
        <begin position="24"/>
        <end position="142"/>
    </location>
</feature>
<comment type="subcellular location">
    <subcellularLocation>
        <location evidence="1">Membrane</location>
        <topology evidence="1">Multi-pass membrane protein</topology>
    </subcellularLocation>
</comment>
<dbReference type="InParanoid" id="A0A1X7VC35"/>
<dbReference type="PANTHER" id="PTHR11562">
    <property type="entry name" value="CATION EFFLUX PROTEIN/ ZINC TRANSPORTER"/>
    <property type="match status" value="1"/>
</dbReference>
<dbReference type="Gene3D" id="1.20.1510.10">
    <property type="entry name" value="Cation efflux protein transmembrane domain"/>
    <property type="match status" value="1"/>
</dbReference>
<name>A0A1X7VC35_AMPQE</name>
<dbReference type="InterPro" id="IPR058533">
    <property type="entry name" value="Cation_efflux_TM"/>
</dbReference>
<keyword evidence="8 9" id="KW-0472">Membrane</keyword>
<evidence type="ECO:0000259" key="10">
    <source>
        <dbReference type="Pfam" id="PF01545"/>
    </source>
</evidence>
<feature type="transmembrane region" description="Helical" evidence="9">
    <location>
        <begin position="163"/>
        <end position="180"/>
    </location>
</feature>
<evidence type="ECO:0000256" key="9">
    <source>
        <dbReference type="SAM" id="Phobius"/>
    </source>
</evidence>
<feature type="domain" description="Cation efflux protein cytoplasmic" evidence="11">
    <location>
        <begin position="193"/>
        <end position="266"/>
    </location>
</feature>
<dbReference type="GO" id="GO:0005886">
    <property type="term" value="C:plasma membrane"/>
    <property type="evidence" value="ECO:0007669"/>
    <property type="project" value="TreeGrafter"/>
</dbReference>
<dbReference type="InterPro" id="IPR036837">
    <property type="entry name" value="Cation_efflux_CTD_sf"/>
</dbReference>
<dbReference type="SUPFAM" id="SSF160240">
    <property type="entry name" value="Cation efflux protein cytoplasmic domain-like"/>
    <property type="match status" value="1"/>
</dbReference>
<keyword evidence="6 9" id="KW-1133">Transmembrane helix</keyword>
<sequence length="284" mass="31814">MESCSCHRKRIDENKSNKKAILRLVIACVMALIFVIGEFIGGYFSHSLAIMTDAAHMLSDFASFLISLFSIWMATRPPSKRMSFGWYRAEVIGAVASVFVIWIITGALVYEAVKRLIHDDEVIDADIMLITACVGVFFNVFIGILIAGYIIKFFPKMHFIDSVCTFIFSILVIISTFSVLRDAVLVLMEGVPYNIDTDAIEKALMDLPDVALVHNIHVWSLTVDKIAIAVHIAVGNKSDTQSILTDASNILKTEYGFSSITIQVEHFQKEMETCETCQKIPQWK</sequence>
<keyword evidence="5" id="KW-0864">Zinc transport</keyword>
<dbReference type="InterPro" id="IPR027470">
    <property type="entry name" value="Cation_efflux_CTD"/>
</dbReference>
<evidence type="ECO:0000256" key="4">
    <source>
        <dbReference type="ARBA" id="ARBA00022692"/>
    </source>
</evidence>
<keyword evidence="7" id="KW-0406">Ion transport</keyword>
<protein>
    <recommendedName>
        <fullName evidence="13">Cation efflux protein cytoplasmic domain-containing protein</fullName>
    </recommendedName>
</protein>
<dbReference type="GO" id="GO:0005385">
    <property type="term" value="F:zinc ion transmembrane transporter activity"/>
    <property type="evidence" value="ECO:0007669"/>
    <property type="project" value="TreeGrafter"/>
</dbReference>
<feature type="transmembrane region" description="Helical" evidence="9">
    <location>
        <begin position="129"/>
        <end position="151"/>
    </location>
</feature>